<keyword evidence="5" id="KW-1185">Reference proteome</keyword>
<evidence type="ECO:0000313" key="5">
    <source>
        <dbReference type="Proteomes" id="UP000821837"/>
    </source>
</evidence>
<reference evidence="4" key="1">
    <citation type="journal article" date="2020" name="Cell">
        <title>Large-Scale Comparative Analyses of Tick Genomes Elucidate Their Genetic Diversity and Vector Capacities.</title>
        <authorList>
            <consortium name="Tick Genome and Microbiome Consortium (TIGMIC)"/>
            <person name="Jia N."/>
            <person name="Wang J."/>
            <person name="Shi W."/>
            <person name="Du L."/>
            <person name="Sun Y."/>
            <person name="Zhan W."/>
            <person name="Jiang J.F."/>
            <person name="Wang Q."/>
            <person name="Zhang B."/>
            <person name="Ji P."/>
            <person name="Bell-Sakyi L."/>
            <person name="Cui X.M."/>
            <person name="Yuan T.T."/>
            <person name="Jiang B.G."/>
            <person name="Yang W.F."/>
            <person name="Lam T.T."/>
            <person name="Chang Q.C."/>
            <person name="Ding S.J."/>
            <person name="Wang X.J."/>
            <person name="Zhu J.G."/>
            <person name="Ruan X.D."/>
            <person name="Zhao L."/>
            <person name="Wei J.T."/>
            <person name="Ye R.Z."/>
            <person name="Que T.C."/>
            <person name="Du C.H."/>
            <person name="Zhou Y.H."/>
            <person name="Cheng J.X."/>
            <person name="Dai P.F."/>
            <person name="Guo W.B."/>
            <person name="Han X.H."/>
            <person name="Huang E.J."/>
            <person name="Li L.F."/>
            <person name="Wei W."/>
            <person name="Gao Y.C."/>
            <person name="Liu J.Z."/>
            <person name="Shao H.Z."/>
            <person name="Wang X."/>
            <person name="Wang C.C."/>
            <person name="Yang T.C."/>
            <person name="Huo Q.B."/>
            <person name="Li W."/>
            <person name="Chen H.Y."/>
            <person name="Chen S.E."/>
            <person name="Zhou L.G."/>
            <person name="Ni X.B."/>
            <person name="Tian J.H."/>
            <person name="Sheng Y."/>
            <person name="Liu T."/>
            <person name="Pan Y.S."/>
            <person name="Xia L.Y."/>
            <person name="Li J."/>
            <person name="Zhao F."/>
            <person name="Cao W.C."/>
        </authorList>
    </citation>
    <scope>NUCLEOTIDE SEQUENCE</scope>
    <source>
        <strain evidence="4">Rsan-2018</strain>
    </source>
</reference>
<name>A0A9D4SW58_RHISA</name>
<comment type="similarity">
    <text evidence="1">Belongs to the menorin family.</text>
</comment>
<evidence type="ECO:0000256" key="1">
    <source>
        <dbReference type="ARBA" id="ARBA00044953"/>
    </source>
</evidence>
<dbReference type="OrthoDB" id="413402at2759"/>
<dbReference type="VEuPathDB" id="VectorBase:RSAN_027435"/>
<dbReference type="InterPro" id="IPR019356">
    <property type="entry name" value="Menorin_dom"/>
</dbReference>
<sequence length="506" mass="55023">MARFRKTTTTSAIPGGPRMLRFVVELSSSRFAFFALTTLLLLLCFAAPDGVEAAYGASRATGEDVSLIEWSHGTNSRWKLEQALSGRAAPYVEADVSQADGMAVMAHPPVRSWDLSLREFLRIVCGTPRNVTLKLDFKASQVLESAFLDMESAPLENLRDLWLNADIVEGPGGRPDVDAQHFLQLCTSRFPQATLSLGWTTRPMSSYSWAHVEAMARLLVCGPYRVPRVTFPVRASMLAASTPQLLWLLDVIPGSTLTVWSSPRDPWSTKALMKLRNLLPLTAVYYDLPSDQKQDFDRAKALVSSPTPHVQHVDDGPLPEWSLGIGYSCQHRALAGKRAVVLAGPGARLLMPNKWDLVEAKVDLSRVGSLVLGWGQDADKVQINGGCFYITLTNGPNVTAQVWASPCLPTTSSFDEEDHDKKGDTLRSGKPLVTRQWPSSPSPSTQTSSPTPMVSAPSNSLLFESPGAAVVYDVRISSSSAVSRTTSLTALLLLCLAISLAAFLHC</sequence>
<feature type="domain" description="Menorin-like" evidence="3">
    <location>
        <begin position="64"/>
        <end position="292"/>
    </location>
</feature>
<gene>
    <name evidence="4" type="ORF">HPB52_007654</name>
</gene>
<evidence type="ECO:0000313" key="4">
    <source>
        <dbReference type="EMBL" id="KAH7956242.1"/>
    </source>
</evidence>
<dbReference type="Pfam" id="PF10223">
    <property type="entry name" value="Menorin_N"/>
    <property type="match status" value="1"/>
</dbReference>
<feature type="region of interest" description="Disordered" evidence="2">
    <location>
        <begin position="413"/>
        <end position="457"/>
    </location>
</feature>
<proteinExistence type="inferred from homology"/>
<accession>A0A9D4SW58</accession>
<evidence type="ECO:0000259" key="3">
    <source>
        <dbReference type="Pfam" id="PF10223"/>
    </source>
</evidence>
<organism evidence="4 5">
    <name type="scientific">Rhipicephalus sanguineus</name>
    <name type="common">Brown dog tick</name>
    <name type="synonym">Ixodes sanguineus</name>
    <dbReference type="NCBI Taxonomy" id="34632"/>
    <lineage>
        <taxon>Eukaryota</taxon>
        <taxon>Metazoa</taxon>
        <taxon>Ecdysozoa</taxon>
        <taxon>Arthropoda</taxon>
        <taxon>Chelicerata</taxon>
        <taxon>Arachnida</taxon>
        <taxon>Acari</taxon>
        <taxon>Parasitiformes</taxon>
        <taxon>Ixodida</taxon>
        <taxon>Ixodoidea</taxon>
        <taxon>Ixodidae</taxon>
        <taxon>Rhipicephalinae</taxon>
        <taxon>Rhipicephalus</taxon>
        <taxon>Rhipicephalus</taxon>
    </lineage>
</organism>
<dbReference type="GO" id="GO:0005615">
    <property type="term" value="C:extracellular space"/>
    <property type="evidence" value="ECO:0007669"/>
    <property type="project" value="TreeGrafter"/>
</dbReference>
<dbReference type="Proteomes" id="UP000821837">
    <property type="component" value="Unassembled WGS sequence"/>
</dbReference>
<feature type="compositionally biased region" description="Low complexity" evidence="2">
    <location>
        <begin position="438"/>
        <end position="452"/>
    </location>
</feature>
<dbReference type="PANTHER" id="PTHR21184:SF6">
    <property type="entry name" value="CONSERVED PLASMA MEMBRANE PROTEIN"/>
    <property type="match status" value="1"/>
</dbReference>
<protein>
    <recommendedName>
        <fullName evidence="3">Menorin-like domain-containing protein</fullName>
    </recommendedName>
</protein>
<comment type="caution">
    <text evidence="4">The sequence shown here is derived from an EMBL/GenBank/DDBJ whole genome shotgun (WGS) entry which is preliminary data.</text>
</comment>
<dbReference type="AlphaFoldDB" id="A0A9D4SW58"/>
<dbReference type="EMBL" id="JABSTV010001250">
    <property type="protein sequence ID" value="KAH7956242.1"/>
    <property type="molecule type" value="Genomic_DNA"/>
</dbReference>
<reference evidence="4" key="2">
    <citation type="submission" date="2021-09" db="EMBL/GenBank/DDBJ databases">
        <authorList>
            <person name="Jia N."/>
            <person name="Wang J."/>
            <person name="Shi W."/>
            <person name="Du L."/>
            <person name="Sun Y."/>
            <person name="Zhan W."/>
            <person name="Jiang J."/>
            <person name="Wang Q."/>
            <person name="Zhang B."/>
            <person name="Ji P."/>
            <person name="Sakyi L.B."/>
            <person name="Cui X."/>
            <person name="Yuan T."/>
            <person name="Jiang B."/>
            <person name="Yang W."/>
            <person name="Lam T.T.-Y."/>
            <person name="Chang Q."/>
            <person name="Ding S."/>
            <person name="Wang X."/>
            <person name="Zhu J."/>
            <person name="Ruan X."/>
            <person name="Zhao L."/>
            <person name="Wei J."/>
            <person name="Que T."/>
            <person name="Du C."/>
            <person name="Cheng J."/>
            <person name="Dai P."/>
            <person name="Han X."/>
            <person name="Huang E."/>
            <person name="Gao Y."/>
            <person name="Liu J."/>
            <person name="Shao H."/>
            <person name="Ye R."/>
            <person name="Li L."/>
            <person name="Wei W."/>
            <person name="Wang X."/>
            <person name="Wang C."/>
            <person name="Huo Q."/>
            <person name="Li W."/>
            <person name="Guo W."/>
            <person name="Chen H."/>
            <person name="Chen S."/>
            <person name="Zhou L."/>
            <person name="Zhou L."/>
            <person name="Ni X."/>
            <person name="Tian J."/>
            <person name="Zhou Y."/>
            <person name="Sheng Y."/>
            <person name="Liu T."/>
            <person name="Pan Y."/>
            <person name="Xia L."/>
            <person name="Li J."/>
            <person name="Zhao F."/>
            <person name="Cao W."/>
        </authorList>
    </citation>
    <scope>NUCLEOTIDE SEQUENCE</scope>
    <source>
        <strain evidence="4">Rsan-2018</strain>
        <tissue evidence="4">Larvae</tissue>
    </source>
</reference>
<evidence type="ECO:0000256" key="2">
    <source>
        <dbReference type="SAM" id="MobiDB-lite"/>
    </source>
</evidence>
<dbReference type="PANTHER" id="PTHR21184">
    <property type="entry name" value="MENORIN (DENDRITIC BRANCHING PROTEIN)"/>
    <property type="match status" value="1"/>
</dbReference>